<reference evidence="3" key="1">
    <citation type="submission" date="2016-10" db="EMBL/GenBank/DDBJ databases">
        <authorList>
            <person name="Varghese N."/>
            <person name="Submissions S."/>
        </authorList>
    </citation>
    <scope>NUCLEOTIDE SEQUENCE [LARGE SCALE GENOMIC DNA]</scope>
    <source>
        <strain evidence="3">DSM 8987</strain>
    </source>
</reference>
<evidence type="ECO:0000313" key="2">
    <source>
        <dbReference type="EMBL" id="SDD96268.1"/>
    </source>
</evidence>
<feature type="compositionally biased region" description="Basic residues" evidence="1">
    <location>
        <begin position="136"/>
        <end position="151"/>
    </location>
</feature>
<evidence type="ECO:0000313" key="3">
    <source>
        <dbReference type="Proteomes" id="UP000243205"/>
    </source>
</evidence>
<gene>
    <name evidence="2" type="ORF">SAMN05661003_102252</name>
</gene>
<accession>A0A1G6Z0Z1</accession>
<organism evidence="2 3">
    <name type="scientific">Desulfuromonas thiophila</name>
    <dbReference type="NCBI Taxonomy" id="57664"/>
    <lineage>
        <taxon>Bacteria</taxon>
        <taxon>Pseudomonadati</taxon>
        <taxon>Thermodesulfobacteriota</taxon>
        <taxon>Desulfuromonadia</taxon>
        <taxon>Desulfuromonadales</taxon>
        <taxon>Desulfuromonadaceae</taxon>
        <taxon>Desulfuromonas</taxon>
    </lineage>
</organism>
<keyword evidence="3" id="KW-1185">Reference proteome</keyword>
<sequence length="151" mass="16308">MTDPDRITTTTIRPTDYRPRVDDLVLCYGGTIGDDVPRIGIVTGATDATGRLLVDCGRHGIHAAAAVEYDTHLPPAAAGQTTERRIRDYLAAELAEACAMVAALPPFDALELGPVRPWDDVFPAGDQPGKNSGKERSKRKTSAKRKVCHEK</sequence>
<dbReference type="RefSeq" id="WP_092076312.1">
    <property type="nucleotide sequence ID" value="NZ_FNAQ01000002.1"/>
</dbReference>
<name>A0A1G6Z0Z1_9BACT</name>
<proteinExistence type="predicted"/>
<protein>
    <submittedName>
        <fullName evidence="2">Uncharacterized protein</fullName>
    </submittedName>
</protein>
<dbReference type="EMBL" id="FNAQ01000002">
    <property type="protein sequence ID" value="SDD96268.1"/>
    <property type="molecule type" value="Genomic_DNA"/>
</dbReference>
<feature type="region of interest" description="Disordered" evidence="1">
    <location>
        <begin position="118"/>
        <end position="151"/>
    </location>
</feature>
<dbReference type="AlphaFoldDB" id="A0A1G6Z0Z1"/>
<evidence type="ECO:0000256" key="1">
    <source>
        <dbReference type="SAM" id="MobiDB-lite"/>
    </source>
</evidence>
<dbReference type="STRING" id="57664.SAMN05661003_102252"/>
<dbReference type="Proteomes" id="UP000243205">
    <property type="component" value="Unassembled WGS sequence"/>
</dbReference>